<organism evidence="2">
    <name type="scientific">marine metagenome</name>
    <dbReference type="NCBI Taxonomy" id="408172"/>
    <lineage>
        <taxon>unclassified sequences</taxon>
        <taxon>metagenomes</taxon>
        <taxon>ecological metagenomes</taxon>
    </lineage>
</organism>
<gene>
    <name evidence="2" type="ORF">METZ01_LOCUS334782</name>
</gene>
<dbReference type="InterPro" id="IPR041698">
    <property type="entry name" value="Methyltransf_25"/>
</dbReference>
<feature type="domain" description="Methyltransferase" evidence="1">
    <location>
        <begin position="47"/>
        <end position="139"/>
    </location>
</feature>
<accession>A0A382QAD7</accession>
<proteinExistence type="predicted"/>
<protein>
    <recommendedName>
        <fullName evidence="1">Methyltransferase domain-containing protein</fullName>
    </recommendedName>
</protein>
<evidence type="ECO:0000259" key="1">
    <source>
        <dbReference type="Pfam" id="PF13649"/>
    </source>
</evidence>
<dbReference type="SUPFAM" id="SSF53335">
    <property type="entry name" value="S-adenosyl-L-methionine-dependent methyltransferases"/>
    <property type="match status" value="1"/>
</dbReference>
<dbReference type="PANTHER" id="PTHR43464">
    <property type="entry name" value="METHYLTRANSFERASE"/>
    <property type="match status" value="1"/>
</dbReference>
<dbReference type="AlphaFoldDB" id="A0A382QAD7"/>
<dbReference type="PANTHER" id="PTHR43464:SF23">
    <property type="entry name" value="JUVENILE HORMONE ACID O-METHYLTRANSFERASE"/>
    <property type="match status" value="1"/>
</dbReference>
<reference evidence="2" key="1">
    <citation type="submission" date="2018-05" db="EMBL/GenBank/DDBJ databases">
        <authorList>
            <person name="Lanie J.A."/>
            <person name="Ng W.-L."/>
            <person name="Kazmierczak K.M."/>
            <person name="Andrzejewski T.M."/>
            <person name="Davidsen T.M."/>
            <person name="Wayne K.J."/>
            <person name="Tettelin H."/>
            <person name="Glass J.I."/>
            <person name="Rusch D."/>
            <person name="Podicherti R."/>
            <person name="Tsui H.-C.T."/>
            <person name="Winkler M.E."/>
        </authorList>
    </citation>
    <scope>NUCLEOTIDE SEQUENCE</scope>
</reference>
<sequence>MSQQTRQTFDRLYGDAAAPENLPWNHSTPSEFLEQVVAERPAGGRALDLGCGSGVDSVFLAQQGWQVTCLDFMRQAVEMTVNRAAAAGVTVDAQVADITTWRGDGTFALIVDAGCLHALEMGDRPAYRRKLLEWLAIGGHYVLRHFERRPLYTWRSMGPKRVSRRRIKKLFAPELVERDFRRDVLTSARQPNGPRYTHTTYWFEDKRNGAAT</sequence>
<evidence type="ECO:0000313" key="2">
    <source>
        <dbReference type="EMBL" id="SVC81928.1"/>
    </source>
</evidence>
<dbReference type="Pfam" id="PF13649">
    <property type="entry name" value="Methyltransf_25"/>
    <property type="match status" value="1"/>
</dbReference>
<dbReference type="EMBL" id="UINC01112760">
    <property type="protein sequence ID" value="SVC81928.1"/>
    <property type="molecule type" value="Genomic_DNA"/>
</dbReference>
<dbReference type="CDD" id="cd02440">
    <property type="entry name" value="AdoMet_MTases"/>
    <property type="match status" value="1"/>
</dbReference>
<dbReference type="GO" id="GO:0010420">
    <property type="term" value="F:polyprenyldihydroxybenzoate methyltransferase activity"/>
    <property type="evidence" value="ECO:0007669"/>
    <property type="project" value="TreeGrafter"/>
</dbReference>
<dbReference type="InterPro" id="IPR029063">
    <property type="entry name" value="SAM-dependent_MTases_sf"/>
</dbReference>
<name>A0A382QAD7_9ZZZZ</name>
<dbReference type="Gene3D" id="3.40.50.150">
    <property type="entry name" value="Vaccinia Virus protein VP39"/>
    <property type="match status" value="1"/>
</dbReference>